<dbReference type="SUPFAM" id="SSF46689">
    <property type="entry name" value="Homeodomain-like"/>
    <property type="match status" value="4"/>
</dbReference>
<dbReference type="CDD" id="cd00167">
    <property type="entry name" value="SANT"/>
    <property type="match status" value="2"/>
</dbReference>
<keyword evidence="1" id="KW-0805">Transcription regulation</keyword>
<evidence type="ECO:0000256" key="4">
    <source>
        <dbReference type="ARBA" id="ARBA00023242"/>
    </source>
</evidence>
<evidence type="ECO:0000259" key="8">
    <source>
        <dbReference type="PROSITE" id="PS51293"/>
    </source>
</evidence>
<organism evidence="10 11">
    <name type="scientific">Galerina marginata (strain CBS 339.88)</name>
    <dbReference type="NCBI Taxonomy" id="685588"/>
    <lineage>
        <taxon>Eukaryota</taxon>
        <taxon>Fungi</taxon>
        <taxon>Dikarya</taxon>
        <taxon>Basidiomycota</taxon>
        <taxon>Agaricomycotina</taxon>
        <taxon>Agaricomycetes</taxon>
        <taxon>Agaricomycetidae</taxon>
        <taxon>Agaricales</taxon>
        <taxon>Agaricineae</taxon>
        <taxon>Strophariaceae</taxon>
        <taxon>Galerina</taxon>
    </lineage>
</organism>
<name>A0A067TWH9_GALM3</name>
<evidence type="ECO:0000256" key="6">
    <source>
        <dbReference type="SAM" id="MobiDB-lite"/>
    </source>
</evidence>
<keyword evidence="2" id="KW-0238">DNA-binding</keyword>
<feature type="domain" description="Myb-like" evidence="7">
    <location>
        <begin position="300"/>
        <end position="350"/>
    </location>
</feature>
<evidence type="ECO:0000256" key="5">
    <source>
        <dbReference type="SAM" id="Coils"/>
    </source>
</evidence>
<evidence type="ECO:0000256" key="3">
    <source>
        <dbReference type="ARBA" id="ARBA00023163"/>
    </source>
</evidence>
<dbReference type="OrthoDB" id="2143914at2759"/>
<evidence type="ECO:0000256" key="1">
    <source>
        <dbReference type="ARBA" id="ARBA00023015"/>
    </source>
</evidence>
<dbReference type="GO" id="GO:0042796">
    <property type="term" value="P:snRNA transcription by RNA polymerase III"/>
    <property type="evidence" value="ECO:0007669"/>
    <property type="project" value="TreeGrafter"/>
</dbReference>
<dbReference type="PANTHER" id="PTHR46621:SF1">
    <property type="entry name" value="SNRNA-ACTIVATING PROTEIN COMPLEX SUBUNIT 4"/>
    <property type="match status" value="1"/>
</dbReference>
<dbReference type="HOGENOM" id="CLU_022146_0_0_1"/>
<dbReference type="InterPro" id="IPR017930">
    <property type="entry name" value="Myb_dom"/>
</dbReference>
<feature type="compositionally biased region" description="Basic residues" evidence="6">
    <location>
        <begin position="471"/>
        <end position="481"/>
    </location>
</feature>
<dbReference type="PROSITE" id="PS51294">
    <property type="entry name" value="HTH_MYB"/>
    <property type="match status" value="2"/>
</dbReference>
<feature type="domain" description="HTH myb-type" evidence="9">
    <location>
        <begin position="359"/>
        <end position="406"/>
    </location>
</feature>
<evidence type="ECO:0000313" key="10">
    <source>
        <dbReference type="EMBL" id="KDR83378.1"/>
    </source>
</evidence>
<dbReference type="GO" id="GO:0019185">
    <property type="term" value="C:snRNA-activating protein complex"/>
    <property type="evidence" value="ECO:0007669"/>
    <property type="project" value="TreeGrafter"/>
</dbReference>
<dbReference type="InterPro" id="IPR051575">
    <property type="entry name" value="Myb-like_DNA-bd"/>
</dbReference>
<dbReference type="GO" id="GO:0000978">
    <property type="term" value="F:RNA polymerase II cis-regulatory region sequence-specific DNA binding"/>
    <property type="evidence" value="ECO:0007669"/>
    <property type="project" value="TreeGrafter"/>
</dbReference>
<feature type="region of interest" description="Disordered" evidence="6">
    <location>
        <begin position="404"/>
        <end position="426"/>
    </location>
</feature>
<reference evidence="11" key="1">
    <citation type="journal article" date="2014" name="Proc. Natl. Acad. Sci. U.S.A.">
        <title>Extensive sampling of basidiomycete genomes demonstrates inadequacy of the white-rot/brown-rot paradigm for wood decay fungi.</title>
        <authorList>
            <person name="Riley R."/>
            <person name="Salamov A.A."/>
            <person name="Brown D.W."/>
            <person name="Nagy L.G."/>
            <person name="Floudas D."/>
            <person name="Held B.W."/>
            <person name="Levasseur A."/>
            <person name="Lombard V."/>
            <person name="Morin E."/>
            <person name="Otillar R."/>
            <person name="Lindquist E.A."/>
            <person name="Sun H."/>
            <person name="LaButti K.M."/>
            <person name="Schmutz J."/>
            <person name="Jabbour D."/>
            <person name="Luo H."/>
            <person name="Baker S.E."/>
            <person name="Pisabarro A.G."/>
            <person name="Walton J.D."/>
            <person name="Blanchette R.A."/>
            <person name="Henrissat B."/>
            <person name="Martin F."/>
            <person name="Cullen D."/>
            <person name="Hibbett D.S."/>
            <person name="Grigoriev I.V."/>
        </authorList>
    </citation>
    <scope>NUCLEOTIDE SEQUENCE [LARGE SCALE GENOMIC DNA]</scope>
    <source>
        <strain evidence="11">CBS 339.88</strain>
    </source>
</reference>
<evidence type="ECO:0008006" key="12">
    <source>
        <dbReference type="Google" id="ProtNLM"/>
    </source>
</evidence>
<feature type="domain" description="Myb-like" evidence="7">
    <location>
        <begin position="359"/>
        <end position="402"/>
    </location>
</feature>
<dbReference type="AlphaFoldDB" id="A0A067TWH9"/>
<dbReference type="PROSITE" id="PS50090">
    <property type="entry name" value="MYB_LIKE"/>
    <property type="match status" value="3"/>
</dbReference>
<sequence>MFGIVDSAMHIITRDDPRSKCPKKLIQDALDANKRLQQSLTDRAEQLEAELKEADERLEAANMDEGEDDPESEILIPGAKKAVGLFPSSEFLNPSSPFYDDSIKRSSYLANTTGHPMKAKDLEALSIAVRQENERLRAYKQLQSQHPNSGLNTDIDIDNNVEGLDWARIAEKVSDSSSVTRTATECRVVWVGDRHPRINHAEWSKSEVSKLNSIVSEPLKEKKPVDWVNVAETLGTNRTPLDCTKHGLPQHRHNWTIDADQRLVKAVQSCGIDNWQLVARNVSEYVTAGQCQGRWQKTLNPALRRRTWSAEEDELLRKAVAGYGKSWVQVATSIPGRTNDQCRERWNEHVNLSSANIDWSEAEDKNLLGLVESLGNQWKVISFKIGNNKTGQNCRMRYDKLKRLQKKPVHSSGNPGGVTTGTSSIAGPSQLVQMRNPEECMSILNLAVGGHESFSQSPSATLPTPASTVKPRPRPKAVWKGKTKESVPAGGPSAQIPTPEPADTSQTPLPKPALETQPIPKKPRKKATEGTFQPDAIKAGILTLQPKPRPKASKKMETVAVLTEISTADDRVATNDVPQSELADALGIALLPTPKPQVSKGPEKVPTLADGLTADATLAPPPAQFLSRLAAPTLKGTQASTSKRGRKRKALEPPEGELNQGDSSADPVSPDHVSDPAMLLPGSTTLSRAKRGRTRKTTKDAGGTTNSILSFPTAEPLLESTSTRVRKRKSALKSKDNDGLGWNC</sequence>
<evidence type="ECO:0000256" key="2">
    <source>
        <dbReference type="ARBA" id="ARBA00023125"/>
    </source>
</evidence>
<dbReference type="PANTHER" id="PTHR46621">
    <property type="entry name" value="SNRNA-ACTIVATING PROTEIN COMPLEX SUBUNIT 4"/>
    <property type="match status" value="1"/>
</dbReference>
<dbReference type="Proteomes" id="UP000027222">
    <property type="component" value="Unassembled WGS sequence"/>
</dbReference>
<dbReference type="Gene3D" id="1.10.10.60">
    <property type="entry name" value="Homeodomain-like"/>
    <property type="match status" value="3"/>
</dbReference>
<dbReference type="InterPro" id="IPR001005">
    <property type="entry name" value="SANT/Myb"/>
</dbReference>
<dbReference type="GO" id="GO:0001006">
    <property type="term" value="F:RNA polymerase III type 3 promoter sequence-specific DNA binding"/>
    <property type="evidence" value="ECO:0007669"/>
    <property type="project" value="TreeGrafter"/>
</dbReference>
<keyword evidence="3" id="KW-0804">Transcription</keyword>
<dbReference type="InterPro" id="IPR009057">
    <property type="entry name" value="Homeodomain-like_sf"/>
</dbReference>
<keyword evidence="11" id="KW-1185">Reference proteome</keyword>
<protein>
    <recommendedName>
        <fullName evidence="12">snRNA-activating protein complex subunit 4</fullName>
    </recommendedName>
</protein>
<feature type="region of interest" description="Disordered" evidence="6">
    <location>
        <begin position="592"/>
        <end position="744"/>
    </location>
</feature>
<dbReference type="STRING" id="685588.A0A067TWH9"/>
<feature type="domain" description="SANT" evidence="8">
    <location>
        <begin position="303"/>
        <end position="351"/>
    </location>
</feature>
<evidence type="ECO:0000259" key="9">
    <source>
        <dbReference type="PROSITE" id="PS51294"/>
    </source>
</evidence>
<feature type="region of interest" description="Disordered" evidence="6">
    <location>
        <begin position="452"/>
        <end position="529"/>
    </location>
</feature>
<keyword evidence="5" id="KW-0175">Coiled coil</keyword>
<keyword evidence="4" id="KW-0539">Nucleus</keyword>
<feature type="coiled-coil region" evidence="5">
    <location>
        <begin position="30"/>
        <end position="64"/>
    </location>
</feature>
<dbReference type="GO" id="GO:0042795">
    <property type="term" value="P:snRNA transcription by RNA polymerase II"/>
    <property type="evidence" value="ECO:0007669"/>
    <property type="project" value="TreeGrafter"/>
</dbReference>
<evidence type="ECO:0000259" key="7">
    <source>
        <dbReference type="PROSITE" id="PS50090"/>
    </source>
</evidence>
<gene>
    <name evidence="10" type="ORF">GALMADRAFT_205382</name>
</gene>
<feature type="domain" description="Myb-like" evidence="7">
    <location>
        <begin position="252"/>
        <end position="299"/>
    </location>
</feature>
<feature type="compositionally biased region" description="Polar residues" evidence="6">
    <location>
        <begin position="453"/>
        <end position="467"/>
    </location>
</feature>
<evidence type="ECO:0000313" key="11">
    <source>
        <dbReference type="Proteomes" id="UP000027222"/>
    </source>
</evidence>
<dbReference type="InterPro" id="IPR017884">
    <property type="entry name" value="SANT_dom"/>
</dbReference>
<dbReference type="PROSITE" id="PS51293">
    <property type="entry name" value="SANT"/>
    <property type="match status" value="1"/>
</dbReference>
<proteinExistence type="predicted"/>
<dbReference type="SMART" id="SM00717">
    <property type="entry name" value="SANT"/>
    <property type="match status" value="4"/>
</dbReference>
<dbReference type="Pfam" id="PF00249">
    <property type="entry name" value="Myb_DNA-binding"/>
    <property type="match status" value="3"/>
</dbReference>
<feature type="domain" description="HTH myb-type" evidence="9">
    <location>
        <begin position="300"/>
        <end position="354"/>
    </location>
</feature>
<accession>A0A067TWH9</accession>
<feature type="compositionally biased region" description="Low complexity" evidence="6">
    <location>
        <begin position="607"/>
        <end position="618"/>
    </location>
</feature>
<dbReference type="EMBL" id="KL142368">
    <property type="protein sequence ID" value="KDR83378.1"/>
    <property type="molecule type" value="Genomic_DNA"/>
</dbReference>